<organism evidence="1 2">
    <name type="scientific">Perkinsus olseni</name>
    <name type="common">Perkinsus atlanticus</name>
    <dbReference type="NCBI Taxonomy" id="32597"/>
    <lineage>
        <taxon>Eukaryota</taxon>
        <taxon>Sar</taxon>
        <taxon>Alveolata</taxon>
        <taxon>Perkinsozoa</taxon>
        <taxon>Perkinsea</taxon>
        <taxon>Perkinsida</taxon>
        <taxon>Perkinsidae</taxon>
        <taxon>Perkinsus</taxon>
    </lineage>
</organism>
<protein>
    <submittedName>
        <fullName evidence="1">Uncharacterized protein</fullName>
    </submittedName>
</protein>
<name>A0A7J6M786_PEROL</name>
<comment type="caution">
    <text evidence="1">The sequence shown here is derived from an EMBL/GenBank/DDBJ whole genome shotgun (WGS) entry which is preliminary data.</text>
</comment>
<reference evidence="1 2" key="1">
    <citation type="submission" date="2020-04" db="EMBL/GenBank/DDBJ databases">
        <title>Perkinsus olseni comparative genomics.</title>
        <authorList>
            <person name="Bogema D.R."/>
        </authorList>
    </citation>
    <scope>NUCLEOTIDE SEQUENCE [LARGE SCALE GENOMIC DNA]</scope>
    <source>
        <strain evidence="1">ATCC PRA-179</strain>
    </source>
</reference>
<gene>
    <name evidence="1" type="ORF">FOZ61_008293</name>
</gene>
<dbReference type="Proteomes" id="UP000570595">
    <property type="component" value="Unassembled WGS sequence"/>
</dbReference>
<proteinExistence type="predicted"/>
<sequence>MKGRRNDGRKTKHCGSKTGLTAVRQCRRVRPKKRMTVPDQGEEVLFTFSMNPSDYDWLCFYFASLATDCVNQLLKT</sequence>
<evidence type="ECO:0000313" key="2">
    <source>
        <dbReference type="Proteomes" id="UP000570595"/>
    </source>
</evidence>
<dbReference type="EMBL" id="JABAHT010000054">
    <property type="protein sequence ID" value="KAF4667432.1"/>
    <property type="molecule type" value="Genomic_DNA"/>
</dbReference>
<evidence type="ECO:0000313" key="1">
    <source>
        <dbReference type="EMBL" id="KAF4667432.1"/>
    </source>
</evidence>
<accession>A0A7J6M786</accession>
<dbReference type="AlphaFoldDB" id="A0A7J6M786"/>